<name>A0A6I1DL73_BIFLN</name>
<comment type="subcellular location">
    <subcellularLocation>
        <location evidence="1">Membrane</location>
        <topology evidence="1">Multi-pass membrane protein</topology>
    </subcellularLocation>
</comment>
<dbReference type="AlphaFoldDB" id="A0A6I1DL73"/>
<dbReference type="Proteomes" id="UP000430971">
    <property type="component" value="Unassembled WGS sequence"/>
</dbReference>
<dbReference type="EMBL" id="WDRC01000026">
    <property type="protein sequence ID" value="KAB7357393.1"/>
    <property type="molecule type" value="Genomic_DNA"/>
</dbReference>
<keyword evidence="2" id="KW-0812">Transmembrane</keyword>
<evidence type="ECO:0000256" key="3">
    <source>
        <dbReference type="ARBA" id="ARBA00022989"/>
    </source>
</evidence>
<evidence type="ECO:0000256" key="4">
    <source>
        <dbReference type="ARBA" id="ARBA00023136"/>
    </source>
</evidence>
<reference evidence="8 9" key="1">
    <citation type="journal article" date="2019" name="Nat. Med.">
        <title>A library of human gut bacterial isolates paired with longitudinal multiomics data enables mechanistic microbiome research.</title>
        <authorList>
            <person name="Poyet M."/>
            <person name="Groussin M."/>
            <person name="Gibbons S.M."/>
            <person name="Avila-Pacheco J."/>
            <person name="Jiang X."/>
            <person name="Kearney S.M."/>
            <person name="Perrotta A.R."/>
            <person name="Berdy B."/>
            <person name="Zhao S."/>
            <person name="Lieberman T.D."/>
            <person name="Swanson P.K."/>
            <person name="Smith M."/>
            <person name="Roesemann S."/>
            <person name="Alexander J.E."/>
            <person name="Rich S.A."/>
            <person name="Livny J."/>
            <person name="Vlamakis H."/>
            <person name="Clish C."/>
            <person name="Bullock K."/>
            <person name="Deik A."/>
            <person name="Scott J."/>
            <person name="Pierce K.A."/>
            <person name="Xavier R.J."/>
            <person name="Alm E.J."/>
        </authorList>
    </citation>
    <scope>NUCLEOTIDE SEQUENCE [LARGE SCALE GENOMIC DNA]</scope>
    <source>
        <strain evidence="7 10">BIOML-A37</strain>
        <strain evidence="6 9">BIOML-A55</strain>
        <strain evidence="5 8">BIOML-A65</strain>
    </source>
</reference>
<gene>
    <name evidence="7" type="ORF">GBB40_00755</name>
    <name evidence="6" type="ORF">GBB63_09215</name>
    <name evidence="5" type="ORF">GBB73_02220</name>
</gene>
<dbReference type="EMBL" id="WDRM01000004">
    <property type="protein sequence ID" value="KAB7339349.1"/>
    <property type="molecule type" value="Genomic_DNA"/>
</dbReference>
<evidence type="ECO:0000313" key="8">
    <source>
        <dbReference type="Proteomes" id="UP000430971"/>
    </source>
</evidence>
<comment type="caution">
    <text evidence="5">The sequence shown here is derived from an EMBL/GenBank/DDBJ whole genome shotgun (WGS) entry which is preliminary data.</text>
</comment>
<keyword evidence="4" id="KW-0472">Membrane</keyword>
<dbReference type="Proteomes" id="UP000468842">
    <property type="component" value="Unassembled WGS sequence"/>
</dbReference>
<evidence type="ECO:0000256" key="2">
    <source>
        <dbReference type="ARBA" id="ARBA00022692"/>
    </source>
</evidence>
<evidence type="ECO:0000313" key="9">
    <source>
        <dbReference type="Proteomes" id="UP000460881"/>
    </source>
</evidence>
<proteinExistence type="predicted"/>
<evidence type="ECO:0000313" key="5">
    <source>
        <dbReference type="EMBL" id="KAB7339349.1"/>
    </source>
</evidence>
<dbReference type="EMBL" id="WDQK01000001">
    <property type="protein sequence ID" value="KAB7397217.1"/>
    <property type="molecule type" value="Genomic_DNA"/>
</dbReference>
<dbReference type="Pfam" id="PF05105">
    <property type="entry name" value="Phage_holin_4_1"/>
    <property type="match status" value="1"/>
</dbReference>
<evidence type="ECO:0000256" key="1">
    <source>
        <dbReference type="ARBA" id="ARBA00004141"/>
    </source>
</evidence>
<dbReference type="InterPro" id="IPR006480">
    <property type="entry name" value="Phage_holin_4_1"/>
</dbReference>
<dbReference type="GO" id="GO:0016020">
    <property type="term" value="C:membrane"/>
    <property type="evidence" value="ECO:0007669"/>
    <property type="project" value="UniProtKB-SubCell"/>
</dbReference>
<evidence type="ECO:0000313" key="10">
    <source>
        <dbReference type="Proteomes" id="UP000468842"/>
    </source>
</evidence>
<organism evidence="5 8">
    <name type="scientific">Bifidobacterium longum</name>
    <dbReference type="NCBI Taxonomy" id="216816"/>
    <lineage>
        <taxon>Bacteria</taxon>
        <taxon>Bacillati</taxon>
        <taxon>Actinomycetota</taxon>
        <taxon>Actinomycetes</taxon>
        <taxon>Bifidobacteriales</taxon>
        <taxon>Bifidobacteriaceae</taxon>
        <taxon>Bifidobacterium</taxon>
    </lineage>
</organism>
<protein>
    <submittedName>
        <fullName evidence="5">Phage holin family protein</fullName>
    </submittedName>
</protein>
<evidence type="ECO:0000313" key="6">
    <source>
        <dbReference type="EMBL" id="KAB7357393.1"/>
    </source>
</evidence>
<dbReference type="RefSeq" id="WP_115791088.1">
    <property type="nucleotide sequence ID" value="NZ_NJNX01000008.1"/>
</dbReference>
<keyword evidence="3" id="KW-1133">Transmembrane helix</keyword>
<evidence type="ECO:0000313" key="7">
    <source>
        <dbReference type="EMBL" id="KAB7397217.1"/>
    </source>
</evidence>
<sequence>MGATEVAALSIVGVLIAMDYLTGLMKAVHAHDISSEKMREGLWHKSGLVLVMLLAEIVERGQSWLDMGFAVPLIVPAAAYISITEISSIIENIAELNPELRDSPLLDLFRSEKEKGDK</sequence>
<accession>A0A6I1DL73</accession>
<dbReference type="Proteomes" id="UP000460881">
    <property type="component" value="Unassembled WGS sequence"/>
</dbReference>